<reference evidence="4 5" key="1">
    <citation type="submission" date="2013-03" db="EMBL/GenBank/DDBJ databases">
        <title>Assembly of a new bacterial strain Brevibacillus borstelensis AK1.</title>
        <authorList>
            <person name="Rajan I."/>
            <person name="PoliReddy D."/>
            <person name="Sugumar T."/>
            <person name="Rathinam K."/>
            <person name="Alqarawi S."/>
            <person name="Khalil A.B."/>
            <person name="Sivakumar N."/>
        </authorList>
    </citation>
    <scope>NUCLEOTIDE SEQUENCE [LARGE SCALE GENOMIC DNA]</scope>
    <source>
        <strain evidence="4 5">AK1</strain>
    </source>
</reference>
<evidence type="ECO:0000256" key="2">
    <source>
        <dbReference type="ARBA" id="ARBA00022801"/>
    </source>
</evidence>
<proteinExistence type="inferred from homology"/>
<dbReference type="PRINTS" id="PR00922">
    <property type="entry name" value="DADACBPTASE3"/>
</dbReference>
<dbReference type="NCBIfam" id="TIGR00666">
    <property type="entry name" value="PBP4"/>
    <property type="match status" value="2"/>
</dbReference>
<dbReference type="GO" id="GO:0004185">
    <property type="term" value="F:serine-type carboxypeptidase activity"/>
    <property type="evidence" value="ECO:0007669"/>
    <property type="project" value="InterPro"/>
</dbReference>
<dbReference type="PANTHER" id="PTHR30023">
    <property type="entry name" value="D-ALANYL-D-ALANINE CARBOXYPEPTIDASE"/>
    <property type="match status" value="1"/>
</dbReference>
<dbReference type="AlphaFoldDB" id="M8DC66"/>
<protein>
    <submittedName>
        <fullName evidence="4">D-alanyl-D-alanine carboxypeptidase</fullName>
    </submittedName>
</protein>
<dbReference type="InterPro" id="IPR012338">
    <property type="entry name" value="Beta-lactam/transpept-like"/>
</dbReference>
<name>M8DC66_9BACL</name>
<dbReference type="RefSeq" id="WP_003390486.1">
    <property type="nucleotide sequence ID" value="NZ_APBN01000011.1"/>
</dbReference>
<dbReference type="Pfam" id="PF02113">
    <property type="entry name" value="Peptidase_S13"/>
    <property type="match status" value="2"/>
</dbReference>
<comment type="similarity">
    <text evidence="1">Belongs to the peptidase S13 family.</text>
</comment>
<keyword evidence="4" id="KW-0645">Protease</keyword>
<dbReference type="GO" id="GO:0000270">
    <property type="term" value="P:peptidoglycan metabolic process"/>
    <property type="evidence" value="ECO:0007669"/>
    <property type="project" value="TreeGrafter"/>
</dbReference>
<accession>M8DC66</accession>
<dbReference type="GO" id="GO:0006508">
    <property type="term" value="P:proteolysis"/>
    <property type="evidence" value="ECO:0007669"/>
    <property type="project" value="InterPro"/>
</dbReference>
<evidence type="ECO:0000256" key="1">
    <source>
        <dbReference type="ARBA" id="ARBA00006096"/>
    </source>
</evidence>
<organism evidence="4 5">
    <name type="scientific">Brevibacillus borstelensis AK1</name>
    <dbReference type="NCBI Taxonomy" id="1300222"/>
    <lineage>
        <taxon>Bacteria</taxon>
        <taxon>Bacillati</taxon>
        <taxon>Bacillota</taxon>
        <taxon>Bacilli</taxon>
        <taxon>Bacillales</taxon>
        <taxon>Paenibacillaceae</taxon>
        <taxon>Brevibacillus</taxon>
    </lineage>
</organism>
<dbReference type="STRING" id="1300222.I532_20141"/>
<dbReference type="Gene3D" id="3.50.80.20">
    <property type="entry name" value="D-Ala-D-Ala carboxypeptidase C, peptidase S13"/>
    <property type="match status" value="2"/>
</dbReference>
<gene>
    <name evidence="4" type="ORF">I532_20141</name>
</gene>
<dbReference type="PANTHER" id="PTHR30023:SF0">
    <property type="entry name" value="PENICILLIN-SENSITIVE CARBOXYPEPTIDASE A"/>
    <property type="match status" value="1"/>
</dbReference>
<keyword evidence="3" id="KW-0732">Signal</keyword>
<keyword evidence="2" id="KW-0378">Hydrolase</keyword>
<evidence type="ECO:0000313" key="5">
    <source>
        <dbReference type="Proteomes" id="UP000012081"/>
    </source>
</evidence>
<dbReference type="Proteomes" id="UP000012081">
    <property type="component" value="Unassembled WGS sequence"/>
</dbReference>
<sequence>MKRLLKRTGCWIMLMLLVFQLAAVPALAQDTTGTSEALAANIEQAISELDKDPNSIGLHAGIAVYDLTDEKVLYGHNADRTYVPASNMKLFTTIAGLDKLGPDYQWKTEVYATGKVSAGGVLNGDLILKGFGDPSLTVADLQAIAAALKEKGIKQVNGKLLVDESYFDPTRLGYGWMWDDEVYGYSAQLSALAVHKNMLTITVEPGKKAGDTPVLTMEPATEYVQVVNQLQTVAGKDSDISVQRPRGKNTIIFSGTIGVEAAPYQEDVTMEDPALYVADIWKQRLTASGIKLHPQASVEKTTLSTGTPLYTHLSKPFSEILVELNKDSDNFYAEMLLKTLGATEKGEGSAEAGSEVVADVLKRAGVEAGYVQKDGSGLSRFNWITANQMVKLLTFVQDQEYRDALEKSLPIAGVDGTLKNRLKGTPAEKMVIAKTGSMGGVNSLSGYATAKNGNKLAFSILINGIYKSKYARDLQDKVAVLLASYPDIKAPDGYKPAVPDAYKLSALLDPIAEEADASGITAGIVVKALDQEQGEAIWYEHEADTLLTPASNLKLLTTATALAQLGKDYQFKTEMYGSTPLPKNGVYQGDLYLKGYGDPTLHTEDNLKVQEGVSMEEIAAWLKEQGIKRINGNLILDESYFDQERLGLGWSWDDESYYYNPLLGALALNRGTVMIEFQPAVRAGDPVPINLLPKTKYVNVINEAKTVNSGQENTFAIERDRGTNTIRVTGNLPLGTAPDYERVPVEDPALYAGTVLGETLENAGISFSGNSTVSVGTVPQQAVKWTEFTSEPLSEIVSYLNKKSDNFYAEMLLKTLGAVKRGEGSSSAGVEVVQETLSTLGVETNFDMVDGSGLTRYNLISARHIADVLEGMTKHAAYQEYLDSLPIAGVDGTLKNRMKGTAAENNARAKTGTLTGVSSLSGYVQTKDGQKLVFSIVINGYAPKSEYMTAIQDRIVSALASYEDK</sequence>
<dbReference type="PATRIC" id="fig|1300222.3.peg.4235"/>
<keyword evidence="4" id="KW-0121">Carboxypeptidase</keyword>
<dbReference type="OrthoDB" id="9802627at2"/>
<feature type="signal peptide" evidence="3">
    <location>
        <begin position="1"/>
        <end position="28"/>
    </location>
</feature>
<dbReference type="Gene3D" id="3.40.710.10">
    <property type="entry name" value="DD-peptidase/beta-lactamase superfamily"/>
    <property type="match status" value="2"/>
</dbReference>
<feature type="chain" id="PRO_5004095190" evidence="3">
    <location>
        <begin position="29"/>
        <end position="965"/>
    </location>
</feature>
<comment type="caution">
    <text evidence="4">The sequence shown here is derived from an EMBL/GenBank/DDBJ whole genome shotgun (WGS) entry which is preliminary data.</text>
</comment>
<dbReference type="InterPro" id="IPR000667">
    <property type="entry name" value="Peptidase_S13"/>
</dbReference>
<dbReference type="EMBL" id="APBN01000011">
    <property type="protein sequence ID" value="EMT50952.1"/>
    <property type="molecule type" value="Genomic_DNA"/>
</dbReference>
<keyword evidence="5" id="KW-1185">Reference proteome</keyword>
<dbReference type="SUPFAM" id="SSF56601">
    <property type="entry name" value="beta-lactamase/transpeptidase-like"/>
    <property type="match status" value="2"/>
</dbReference>
<evidence type="ECO:0000256" key="3">
    <source>
        <dbReference type="SAM" id="SignalP"/>
    </source>
</evidence>
<evidence type="ECO:0000313" key="4">
    <source>
        <dbReference type="EMBL" id="EMT50952.1"/>
    </source>
</evidence>